<comment type="caution">
    <text evidence="2">The sequence shown here is derived from an EMBL/GenBank/DDBJ whole genome shotgun (WGS) entry which is preliminary data.</text>
</comment>
<reference evidence="2 3" key="1">
    <citation type="submission" date="2018-08" db="EMBL/GenBank/DDBJ databases">
        <title>Sequencing the genomes of 1000 actinobacteria strains.</title>
        <authorList>
            <person name="Klenk H.-P."/>
        </authorList>
    </citation>
    <scope>NUCLEOTIDE SEQUENCE [LARGE SCALE GENOMIC DNA]</scope>
    <source>
        <strain evidence="2 3">DSM 44099</strain>
    </source>
</reference>
<dbReference type="RefSeq" id="WP_116067972.1">
    <property type="nucleotide sequence ID" value="NZ_BONB01000033.1"/>
</dbReference>
<dbReference type="OrthoDB" id="63519at2"/>
<feature type="domain" description="AB hydrolase-1" evidence="1">
    <location>
        <begin position="38"/>
        <end position="249"/>
    </location>
</feature>
<dbReference type="GO" id="GO:0003824">
    <property type="term" value="F:catalytic activity"/>
    <property type="evidence" value="ECO:0007669"/>
    <property type="project" value="UniProtKB-ARBA"/>
</dbReference>
<name>A0A3D9ZGQ1_9ACTN</name>
<dbReference type="SUPFAM" id="SSF53474">
    <property type="entry name" value="alpha/beta-Hydrolases"/>
    <property type="match status" value="1"/>
</dbReference>
<protein>
    <submittedName>
        <fullName evidence="2">Pimeloyl-ACP methyl ester carboxylesterase</fullName>
    </submittedName>
</protein>
<dbReference type="Gene3D" id="3.40.50.1820">
    <property type="entry name" value="alpha/beta hydrolase"/>
    <property type="match status" value="1"/>
</dbReference>
<keyword evidence="3" id="KW-1185">Reference proteome</keyword>
<dbReference type="InterPro" id="IPR000073">
    <property type="entry name" value="AB_hydrolase_1"/>
</dbReference>
<evidence type="ECO:0000313" key="2">
    <source>
        <dbReference type="EMBL" id="REF96451.1"/>
    </source>
</evidence>
<dbReference type="InterPro" id="IPR029058">
    <property type="entry name" value="AB_hydrolase_fold"/>
</dbReference>
<gene>
    <name evidence="2" type="ORF">DFJ67_2433</name>
</gene>
<organism evidence="2 3">
    <name type="scientific">Asanoa ferruginea</name>
    <dbReference type="NCBI Taxonomy" id="53367"/>
    <lineage>
        <taxon>Bacteria</taxon>
        <taxon>Bacillati</taxon>
        <taxon>Actinomycetota</taxon>
        <taxon>Actinomycetes</taxon>
        <taxon>Micromonosporales</taxon>
        <taxon>Micromonosporaceae</taxon>
        <taxon>Asanoa</taxon>
    </lineage>
</organism>
<evidence type="ECO:0000259" key="1">
    <source>
        <dbReference type="Pfam" id="PF12697"/>
    </source>
</evidence>
<dbReference type="Proteomes" id="UP000256913">
    <property type="component" value="Unassembled WGS sequence"/>
</dbReference>
<proteinExistence type="predicted"/>
<dbReference type="EMBL" id="QUMQ01000001">
    <property type="protein sequence ID" value="REF96451.1"/>
    <property type="molecule type" value="Genomic_DNA"/>
</dbReference>
<dbReference type="AlphaFoldDB" id="A0A3D9ZGQ1"/>
<accession>A0A3D9ZGQ1</accession>
<sequence>MTTVTSTDGTTIAYERSGSGPPLILIDGAMCYRGSGPMRGFADALQNSFTVYAYDRRGRGESGDTLPYAVEREVDDLRALVTEAGGSAYGFGISSGAALLLRAAAAGVDFTRLALFEPPFISETDGGEWSRAYTVGLDEALAAGRDGDAIALFMTSIGMPPEAVAGLRGQPFWPVFEAVAPTLAYDNAVLGDAAVPRAAAAAIAVPTLVVAGAASPDNLRAAVKATAAAVPGATHRELPDQTHDVSPDALAPVLREFFS</sequence>
<evidence type="ECO:0000313" key="3">
    <source>
        <dbReference type="Proteomes" id="UP000256913"/>
    </source>
</evidence>
<dbReference type="Pfam" id="PF12697">
    <property type="entry name" value="Abhydrolase_6"/>
    <property type="match status" value="1"/>
</dbReference>